<dbReference type="Gene3D" id="2.40.50.140">
    <property type="entry name" value="Nucleic acid-binding proteins"/>
    <property type="match status" value="1"/>
</dbReference>
<dbReference type="SUPFAM" id="SSF50249">
    <property type="entry name" value="Nucleic acid-binding proteins"/>
    <property type="match status" value="1"/>
</dbReference>
<keyword evidence="4" id="KW-1185">Reference proteome</keyword>
<proteinExistence type="predicted"/>
<keyword evidence="1" id="KW-0694">RNA-binding</keyword>
<dbReference type="InterPro" id="IPR012340">
    <property type="entry name" value="NA-bd_OB-fold"/>
</dbReference>
<organism evidence="3 4">
    <name type="scientific">Aduncisulcus paluster</name>
    <dbReference type="NCBI Taxonomy" id="2918883"/>
    <lineage>
        <taxon>Eukaryota</taxon>
        <taxon>Metamonada</taxon>
        <taxon>Carpediemonas-like organisms</taxon>
        <taxon>Aduncisulcus</taxon>
    </lineage>
</organism>
<evidence type="ECO:0000256" key="1">
    <source>
        <dbReference type="ARBA" id="ARBA00022884"/>
    </source>
</evidence>
<feature type="compositionally biased region" description="Basic and acidic residues" evidence="2">
    <location>
        <begin position="136"/>
        <end position="145"/>
    </location>
</feature>
<evidence type="ECO:0000313" key="4">
    <source>
        <dbReference type="Proteomes" id="UP001057375"/>
    </source>
</evidence>
<evidence type="ECO:0000256" key="2">
    <source>
        <dbReference type="SAM" id="MobiDB-lite"/>
    </source>
</evidence>
<dbReference type="InterPro" id="IPR001253">
    <property type="entry name" value="TIF_eIF-1A"/>
</dbReference>
<comment type="caution">
    <text evidence="3">The sequence shown here is derived from an EMBL/GenBank/DDBJ whole genome shotgun (WGS) entry which is preliminary data.</text>
</comment>
<dbReference type="PANTHER" id="PTHR21641">
    <property type="entry name" value="TRANSLATION INITIATION FACTOR-RELATED"/>
    <property type="match status" value="1"/>
</dbReference>
<accession>A0ABQ5KCT1</accession>
<protein>
    <submittedName>
        <fullName evidence="3">Multi-domain containing protein</fullName>
    </submittedName>
</protein>
<sequence length="154" mass="17836">MSAKRKHILQEHQGPYPELLDNQEIVVILENRGSCLFSVYDVEGNTFLARLPSRFVDLIYISINSFVIIERYSSVIDVGSSKVLADIIHILSQQQVKEMRKDGVFPKKWEDVLKQQDQDERKGLTVDEVLEGEPENPNRTDTKFEEESESDDYF</sequence>
<reference evidence="3" key="1">
    <citation type="submission" date="2022-03" db="EMBL/GenBank/DDBJ databases">
        <title>Draft genome sequence of Aduncisulcus paluster, a free-living microaerophilic Fornicata.</title>
        <authorList>
            <person name="Yuyama I."/>
            <person name="Kume K."/>
            <person name="Tamura T."/>
            <person name="Inagaki Y."/>
            <person name="Hashimoto T."/>
        </authorList>
    </citation>
    <scope>NUCLEOTIDE SEQUENCE</scope>
    <source>
        <strain evidence="3">NY0171</strain>
    </source>
</reference>
<name>A0ABQ5KCT1_9EUKA</name>
<dbReference type="InterPro" id="IPR039294">
    <property type="entry name" value="EIF1AD"/>
</dbReference>
<dbReference type="Proteomes" id="UP001057375">
    <property type="component" value="Unassembled WGS sequence"/>
</dbReference>
<dbReference type="EMBL" id="BQXS01013848">
    <property type="protein sequence ID" value="GKT29722.1"/>
    <property type="molecule type" value="Genomic_DNA"/>
</dbReference>
<feature type="compositionally biased region" description="Basic and acidic residues" evidence="2">
    <location>
        <begin position="116"/>
        <end position="125"/>
    </location>
</feature>
<gene>
    <name evidence="3" type="ORF">ADUPG1_014159</name>
</gene>
<dbReference type="SMART" id="SM00652">
    <property type="entry name" value="eIF1a"/>
    <property type="match status" value="1"/>
</dbReference>
<evidence type="ECO:0000313" key="3">
    <source>
        <dbReference type="EMBL" id="GKT29722.1"/>
    </source>
</evidence>
<dbReference type="PANTHER" id="PTHR21641:SF0">
    <property type="entry name" value="RNA-BINDING PROTEIN EIF1AD-RELATED"/>
    <property type="match status" value="1"/>
</dbReference>
<feature type="region of interest" description="Disordered" evidence="2">
    <location>
        <begin position="116"/>
        <end position="154"/>
    </location>
</feature>